<proteinExistence type="predicted"/>
<dbReference type="Gene3D" id="2.40.70.10">
    <property type="entry name" value="Acid Proteases"/>
    <property type="match status" value="1"/>
</dbReference>
<sequence length="327" mass="37912">MNNIENWEATENVHPQTQALVAQLEQDLSCLNLMTHLWRVIVEVSDLLEKEMQNQRMMRSQKKDGKKEENKASRPIDNYEHTTILVTVGTKTITSKAIVTEATNYAIIIGNNWMRKAQAQLDWEAWKKVDNKDADKKIESESGKEEETDSDNENEDDDCTQCLKEEHGRENCIVQKDPNNWTNKQDLDNPLQALKKEQIELVLKAVHEDPVSRHLEEKTMWPEVWALQDCFAESVVTFFLEDIISQHGCPHEILSDQGTHFFNKNKAETSIYIPLANQWSHRDNWTICEALAKCISQYHGDWDNYLHPVLLEVALPVELEVETYPVE</sequence>
<dbReference type="EMBL" id="CAJVQB010014113">
    <property type="protein sequence ID" value="CAG8766446.1"/>
    <property type="molecule type" value="Genomic_DNA"/>
</dbReference>
<feature type="non-terminal residue" evidence="2">
    <location>
        <position position="327"/>
    </location>
</feature>
<dbReference type="InterPro" id="IPR036397">
    <property type="entry name" value="RNaseH_sf"/>
</dbReference>
<gene>
    <name evidence="2" type="ORF">GMARGA_LOCUS18059</name>
</gene>
<dbReference type="InterPro" id="IPR012337">
    <property type="entry name" value="RNaseH-like_sf"/>
</dbReference>
<dbReference type="InterPro" id="IPR021109">
    <property type="entry name" value="Peptidase_aspartic_dom_sf"/>
</dbReference>
<keyword evidence="3" id="KW-1185">Reference proteome</keyword>
<evidence type="ECO:0000256" key="1">
    <source>
        <dbReference type="SAM" id="MobiDB-lite"/>
    </source>
</evidence>
<dbReference type="Gene3D" id="3.30.420.10">
    <property type="entry name" value="Ribonuclease H-like superfamily/Ribonuclease H"/>
    <property type="match status" value="1"/>
</dbReference>
<feature type="compositionally biased region" description="Acidic residues" evidence="1">
    <location>
        <begin position="146"/>
        <end position="158"/>
    </location>
</feature>
<evidence type="ECO:0000313" key="2">
    <source>
        <dbReference type="EMBL" id="CAG8766446.1"/>
    </source>
</evidence>
<comment type="caution">
    <text evidence="2">The sequence shown here is derived from an EMBL/GenBank/DDBJ whole genome shotgun (WGS) entry which is preliminary data.</text>
</comment>
<accession>A0ABN7VFC1</accession>
<organism evidence="2 3">
    <name type="scientific">Gigaspora margarita</name>
    <dbReference type="NCBI Taxonomy" id="4874"/>
    <lineage>
        <taxon>Eukaryota</taxon>
        <taxon>Fungi</taxon>
        <taxon>Fungi incertae sedis</taxon>
        <taxon>Mucoromycota</taxon>
        <taxon>Glomeromycotina</taxon>
        <taxon>Glomeromycetes</taxon>
        <taxon>Diversisporales</taxon>
        <taxon>Gigasporaceae</taxon>
        <taxon>Gigaspora</taxon>
    </lineage>
</organism>
<feature type="compositionally biased region" description="Basic and acidic residues" evidence="1">
    <location>
        <begin position="61"/>
        <end position="75"/>
    </location>
</feature>
<protein>
    <submittedName>
        <fullName evidence="2">20221_t:CDS:1</fullName>
    </submittedName>
</protein>
<reference evidence="2 3" key="1">
    <citation type="submission" date="2021-06" db="EMBL/GenBank/DDBJ databases">
        <authorList>
            <person name="Kallberg Y."/>
            <person name="Tangrot J."/>
            <person name="Rosling A."/>
        </authorList>
    </citation>
    <scope>NUCLEOTIDE SEQUENCE [LARGE SCALE GENOMIC DNA]</scope>
    <source>
        <strain evidence="2 3">120-4 pot B 10/14</strain>
    </source>
</reference>
<feature type="compositionally biased region" description="Basic and acidic residues" evidence="1">
    <location>
        <begin position="132"/>
        <end position="145"/>
    </location>
</feature>
<feature type="region of interest" description="Disordered" evidence="1">
    <location>
        <begin position="132"/>
        <end position="158"/>
    </location>
</feature>
<feature type="region of interest" description="Disordered" evidence="1">
    <location>
        <begin position="54"/>
        <end position="75"/>
    </location>
</feature>
<dbReference type="Proteomes" id="UP000789901">
    <property type="component" value="Unassembled WGS sequence"/>
</dbReference>
<dbReference type="SUPFAM" id="SSF53098">
    <property type="entry name" value="Ribonuclease H-like"/>
    <property type="match status" value="1"/>
</dbReference>
<name>A0ABN7VFC1_GIGMA</name>
<evidence type="ECO:0000313" key="3">
    <source>
        <dbReference type="Proteomes" id="UP000789901"/>
    </source>
</evidence>